<reference evidence="3" key="1">
    <citation type="journal article" date="2019" name="Int. J. Syst. Evol. Microbiol.">
        <title>The Global Catalogue of Microorganisms (GCM) 10K type strain sequencing project: providing services to taxonomists for standard genome sequencing and annotation.</title>
        <authorList>
            <consortium name="The Broad Institute Genomics Platform"/>
            <consortium name="The Broad Institute Genome Sequencing Center for Infectious Disease"/>
            <person name="Wu L."/>
            <person name="Ma J."/>
        </authorList>
    </citation>
    <scope>NUCLEOTIDE SEQUENCE [LARGE SCALE GENOMIC DNA]</scope>
    <source>
        <strain evidence="3">CGMCC 4.1415</strain>
    </source>
</reference>
<keyword evidence="1" id="KW-1133">Transmembrane helix</keyword>
<protein>
    <submittedName>
        <fullName evidence="2">Uncharacterized protein</fullName>
    </submittedName>
</protein>
<keyword evidence="1" id="KW-0812">Transmembrane</keyword>
<evidence type="ECO:0000313" key="3">
    <source>
        <dbReference type="Proteomes" id="UP001596016"/>
    </source>
</evidence>
<sequence length="59" mass="6552">MNSWLDVFVVFSPVAACIVGYLFGVATSRHQVIKREAARGDLTADVEPTEFSHGWRGRT</sequence>
<evidence type="ECO:0000313" key="2">
    <source>
        <dbReference type="EMBL" id="MFC5385160.1"/>
    </source>
</evidence>
<gene>
    <name evidence="2" type="ORF">ACFPLB_04170</name>
</gene>
<dbReference type="EMBL" id="JBHSLL010000012">
    <property type="protein sequence ID" value="MFC5385160.1"/>
    <property type="molecule type" value="Genomic_DNA"/>
</dbReference>
<evidence type="ECO:0000256" key="1">
    <source>
        <dbReference type="SAM" id="Phobius"/>
    </source>
</evidence>
<keyword evidence="3" id="KW-1185">Reference proteome</keyword>
<dbReference type="RefSeq" id="WP_378228048.1">
    <property type="nucleotide sequence ID" value="NZ_JBHSLL010000012.1"/>
</dbReference>
<accession>A0ABW0GU63</accession>
<organism evidence="2 3">
    <name type="scientific">Aquamicrobium segne</name>
    <dbReference type="NCBI Taxonomy" id="469547"/>
    <lineage>
        <taxon>Bacteria</taxon>
        <taxon>Pseudomonadati</taxon>
        <taxon>Pseudomonadota</taxon>
        <taxon>Alphaproteobacteria</taxon>
        <taxon>Hyphomicrobiales</taxon>
        <taxon>Phyllobacteriaceae</taxon>
        <taxon>Aquamicrobium</taxon>
    </lineage>
</organism>
<dbReference type="Proteomes" id="UP001596016">
    <property type="component" value="Unassembled WGS sequence"/>
</dbReference>
<proteinExistence type="predicted"/>
<feature type="transmembrane region" description="Helical" evidence="1">
    <location>
        <begin position="6"/>
        <end position="26"/>
    </location>
</feature>
<name>A0ABW0GU63_9HYPH</name>
<comment type="caution">
    <text evidence="2">The sequence shown here is derived from an EMBL/GenBank/DDBJ whole genome shotgun (WGS) entry which is preliminary data.</text>
</comment>
<keyword evidence="1" id="KW-0472">Membrane</keyword>